<dbReference type="EMBL" id="CP031417">
    <property type="protein sequence ID" value="AXK79439.1"/>
    <property type="molecule type" value="Genomic_DNA"/>
</dbReference>
<accession>A0A345ZR92</accession>
<dbReference type="RefSeq" id="WP_115688130.1">
    <property type="nucleotide sequence ID" value="NZ_CP031417.1"/>
</dbReference>
<dbReference type="Proteomes" id="UP000254889">
    <property type="component" value="Chromosome"/>
</dbReference>
<dbReference type="Gene3D" id="3.40.190.10">
    <property type="entry name" value="Periplasmic binding protein-like II"/>
    <property type="match status" value="2"/>
</dbReference>
<keyword evidence="1" id="KW-0732">Signal</keyword>
<dbReference type="OrthoDB" id="7307648at2"/>
<protein>
    <submittedName>
        <fullName evidence="2">ABC transporter substrate-binding protein</fullName>
    </submittedName>
</protein>
<evidence type="ECO:0000313" key="3">
    <source>
        <dbReference type="Proteomes" id="UP000254889"/>
    </source>
</evidence>
<sequence>MRLLKSLVIAAAVFAAGGASAQQIQQLRVGFIPVMGAAQIFVAEGEGWNKQAGIAVNPVAFESGPNMIQTLSSGTLDVYVGGLAPLIVARSKGVDVRVVAATVVEEMGLAASATLAPYFDGRPAAEAIKAFHEKTGRKAKFATQPLGSGPNTTLQVWLWDVAKVSKDDAEVVEMGIDATQRAITTGAVEGGSIREPAWTIVQKQNPKVKLIATGKDMFPNFPGVVVAVLGSFADKNPKAVESLVRNVIRATALLKDKPEQAVKHVGAAFGKGLIPEDALLASLKSPQTQFTSDPRRIIEPTAKLQDYQVKFGALKKAESLDGLFDLAVYDRAASGK</sequence>
<gene>
    <name evidence="2" type="ORF">DW352_02245</name>
</gene>
<evidence type="ECO:0000313" key="2">
    <source>
        <dbReference type="EMBL" id="AXK79439.1"/>
    </source>
</evidence>
<feature type="signal peptide" evidence="1">
    <location>
        <begin position="1"/>
        <end position="21"/>
    </location>
</feature>
<evidence type="ECO:0000256" key="1">
    <source>
        <dbReference type="SAM" id="SignalP"/>
    </source>
</evidence>
<dbReference type="KEGG" id="ptaw:DW352_02245"/>
<name>A0A345ZR92_9HYPH</name>
<dbReference type="SUPFAM" id="SSF53850">
    <property type="entry name" value="Periplasmic binding protein-like II"/>
    <property type="match status" value="1"/>
</dbReference>
<keyword evidence="3" id="KW-1185">Reference proteome</keyword>
<reference evidence="2 3" key="1">
    <citation type="submission" date="2018-07" db="EMBL/GenBank/DDBJ databases">
        <authorList>
            <person name="Quirk P.G."/>
            <person name="Krulwich T.A."/>
        </authorList>
    </citation>
    <scope>NUCLEOTIDE SEQUENCE [LARGE SCALE GENOMIC DNA]</scope>
    <source>
        <strain evidence="2 3">CC-BB4</strain>
    </source>
</reference>
<dbReference type="PANTHER" id="PTHR30024">
    <property type="entry name" value="ALIPHATIC SULFONATES-BINDING PROTEIN-RELATED"/>
    <property type="match status" value="1"/>
</dbReference>
<organism evidence="2 3">
    <name type="scientific">Pseudolabrys taiwanensis</name>
    <dbReference type="NCBI Taxonomy" id="331696"/>
    <lineage>
        <taxon>Bacteria</taxon>
        <taxon>Pseudomonadati</taxon>
        <taxon>Pseudomonadota</taxon>
        <taxon>Alphaproteobacteria</taxon>
        <taxon>Hyphomicrobiales</taxon>
        <taxon>Xanthobacteraceae</taxon>
        <taxon>Pseudolabrys</taxon>
    </lineage>
</organism>
<dbReference type="AlphaFoldDB" id="A0A345ZR92"/>
<dbReference type="Pfam" id="PF13379">
    <property type="entry name" value="NMT1_2"/>
    <property type="match status" value="1"/>
</dbReference>
<proteinExistence type="predicted"/>
<feature type="chain" id="PRO_5016700226" evidence="1">
    <location>
        <begin position="22"/>
        <end position="336"/>
    </location>
</feature>